<dbReference type="Proteomes" id="UP000437065">
    <property type="component" value="Unassembled WGS sequence"/>
</dbReference>
<evidence type="ECO:0000313" key="2">
    <source>
        <dbReference type="Proteomes" id="UP000437065"/>
    </source>
</evidence>
<organism evidence="1 2">
    <name type="scientific">Halobaculum saliterrae</name>
    <dbReference type="NCBI Taxonomy" id="2073113"/>
    <lineage>
        <taxon>Archaea</taxon>
        <taxon>Methanobacteriati</taxon>
        <taxon>Methanobacteriota</taxon>
        <taxon>Stenosarchaea group</taxon>
        <taxon>Halobacteria</taxon>
        <taxon>Halobacteriales</taxon>
        <taxon>Haloferacaceae</taxon>
        <taxon>Halobaculum</taxon>
    </lineage>
</organism>
<accession>A0A6B0SU52</accession>
<name>A0A6B0SU52_9EURY</name>
<evidence type="ECO:0000313" key="1">
    <source>
        <dbReference type="EMBL" id="MXR42498.1"/>
    </source>
</evidence>
<gene>
    <name evidence="1" type="ORF">GRX01_14270</name>
</gene>
<dbReference type="OrthoDB" id="248293at2157"/>
<proteinExistence type="predicted"/>
<dbReference type="EMBL" id="WUUS01000009">
    <property type="protein sequence ID" value="MXR42498.1"/>
    <property type="molecule type" value="Genomic_DNA"/>
</dbReference>
<sequence>MSTTPTVASPERVDVESSTRARIDVTETSVDEVESFLRRNECRIYFERRGATTDLVVVADRR</sequence>
<keyword evidence="2" id="KW-1185">Reference proteome</keyword>
<dbReference type="RefSeq" id="WP_159668863.1">
    <property type="nucleotide sequence ID" value="NZ_WUUS01000009.1"/>
</dbReference>
<dbReference type="AlphaFoldDB" id="A0A6B0SU52"/>
<comment type="caution">
    <text evidence="1">The sequence shown here is derived from an EMBL/GenBank/DDBJ whole genome shotgun (WGS) entry which is preliminary data.</text>
</comment>
<reference evidence="1 2" key="1">
    <citation type="submission" date="2019-12" db="EMBL/GenBank/DDBJ databases">
        <title>Isolation and characterization of three novel carbon monoxide-oxidizing members of Halobacteria from salione crusts and soils.</title>
        <authorList>
            <person name="Myers M.R."/>
            <person name="King G.M."/>
        </authorList>
    </citation>
    <scope>NUCLEOTIDE SEQUENCE [LARGE SCALE GENOMIC DNA]</scope>
    <source>
        <strain evidence="1 2">WSA2</strain>
    </source>
</reference>
<protein>
    <submittedName>
        <fullName evidence="1">Uncharacterized protein</fullName>
    </submittedName>
</protein>